<dbReference type="Proteomes" id="UP000215914">
    <property type="component" value="Unassembled WGS sequence"/>
</dbReference>
<proteinExistence type="predicted"/>
<dbReference type="EMBL" id="MNCJ02000328">
    <property type="protein sequence ID" value="KAF5775993.1"/>
    <property type="molecule type" value="Genomic_DNA"/>
</dbReference>
<sequence length="43" mass="4842">MYLPGFDVLARSAAPQQQQPKLQTAFVSNTSSTYWNSRSSQHL</sequence>
<keyword evidence="2" id="KW-1185">Reference proteome</keyword>
<organism evidence="1 2">
    <name type="scientific">Helianthus annuus</name>
    <name type="common">Common sunflower</name>
    <dbReference type="NCBI Taxonomy" id="4232"/>
    <lineage>
        <taxon>Eukaryota</taxon>
        <taxon>Viridiplantae</taxon>
        <taxon>Streptophyta</taxon>
        <taxon>Embryophyta</taxon>
        <taxon>Tracheophyta</taxon>
        <taxon>Spermatophyta</taxon>
        <taxon>Magnoliopsida</taxon>
        <taxon>eudicotyledons</taxon>
        <taxon>Gunneridae</taxon>
        <taxon>Pentapetalae</taxon>
        <taxon>asterids</taxon>
        <taxon>campanulids</taxon>
        <taxon>Asterales</taxon>
        <taxon>Asteraceae</taxon>
        <taxon>Asteroideae</taxon>
        <taxon>Heliantheae alliance</taxon>
        <taxon>Heliantheae</taxon>
        <taxon>Helianthus</taxon>
    </lineage>
</organism>
<reference evidence="1" key="1">
    <citation type="journal article" date="2017" name="Nature">
        <title>The sunflower genome provides insights into oil metabolism, flowering and Asterid evolution.</title>
        <authorList>
            <person name="Badouin H."/>
            <person name="Gouzy J."/>
            <person name="Grassa C.J."/>
            <person name="Murat F."/>
            <person name="Staton S.E."/>
            <person name="Cottret L."/>
            <person name="Lelandais-Briere C."/>
            <person name="Owens G.L."/>
            <person name="Carrere S."/>
            <person name="Mayjonade B."/>
            <person name="Legrand L."/>
            <person name="Gill N."/>
            <person name="Kane N.C."/>
            <person name="Bowers J.E."/>
            <person name="Hubner S."/>
            <person name="Bellec A."/>
            <person name="Berard A."/>
            <person name="Berges H."/>
            <person name="Blanchet N."/>
            <person name="Boniface M.C."/>
            <person name="Brunel D."/>
            <person name="Catrice O."/>
            <person name="Chaidir N."/>
            <person name="Claudel C."/>
            <person name="Donnadieu C."/>
            <person name="Faraut T."/>
            <person name="Fievet G."/>
            <person name="Helmstetter N."/>
            <person name="King M."/>
            <person name="Knapp S.J."/>
            <person name="Lai Z."/>
            <person name="Le Paslier M.C."/>
            <person name="Lippi Y."/>
            <person name="Lorenzon L."/>
            <person name="Mandel J.R."/>
            <person name="Marage G."/>
            <person name="Marchand G."/>
            <person name="Marquand E."/>
            <person name="Bret-Mestries E."/>
            <person name="Morien E."/>
            <person name="Nambeesan S."/>
            <person name="Nguyen T."/>
            <person name="Pegot-Espagnet P."/>
            <person name="Pouilly N."/>
            <person name="Raftis F."/>
            <person name="Sallet E."/>
            <person name="Schiex T."/>
            <person name="Thomas J."/>
            <person name="Vandecasteele C."/>
            <person name="Vares D."/>
            <person name="Vear F."/>
            <person name="Vautrin S."/>
            <person name="Crespi M."/>
            <person name="Mangin B."/>
            <person name="Burke J.M."/>
            <person name="Salse J."/>
            <person name="Munos S."/>
            <person name="Vincourt P."/>
            <person name="Rieseberg L.H."/>
            <person name="Langlade N.B."/>
        </authorList>
    </citation>
    <scope>NUCLEOTIDE SEQUENCE</scope>
    <source>
        <tissue evidence="1">Leaves</tissue>
    </source>
</reference>
<evidence type="ECO:0000313" key="1">
    <source>
        <dbReference type="EMBL" id="KAF5775993.1"/>
    </source>
</evidence>
<name>A0A9K3HE80_HELAN</name>
<reference evidence="1" key="2">
    <citation type="submission" date="2020-06" db="EMBL/GenBank/DDBJ databases">
        <title>Helianthus annuus Genome sequencing and assembly Release 2.</title>
        <authorList>
            <person name="Gouzy J."/>
            <person name="Langlade N."/>
            <person name="Munos S."/>
        </authorList>
    </citation>
    <scope>NUCLEOTIDE SEQUENCE</scope>
    <source>
        <tissue evidence="1">Leaves</tissue>
    </source>
</reference>
<gene>
    <name evidence="1" type="ORF">HanXRQr2_Chr13g0618261</name>
</gene>
<protein>
    <submittedName>
        <fullName evidence="1">Uncharacterized protein</fullName>
    </submittedName>
</protein>
<evidence type="ECO:0000313" key="2">
    <source>
        <dbReference type="Proteomes" id="UP000215914"/>
    </source>
</evidence>
<dbReference type="AlphaFoldDB" id="A0A9K3HE80"/>
<accession>A0A9K3HE80</accession>
<comment type="caution">
    <text evidence="1">The sequence shown here is derived from an EMBL/GenBank/DDBJ whole genome shotgun (WGS) entry which is preliminary data.</text>
</comment>
<dbReference type="Gramene" id="mRNA:HanXRQr2_Chr13g0618261">
    <property type="protein sequence ID" value="mRNA:HanXRQr2_Chr13g0618261"/>
    <property type="gene ID" value="HanXRQr2_Chr13g0618261"/>
</dbReference>